<dbReference type="Pfam" id="PF02390">
    <property type="entry name" value="Methyltransf_4"/>
    <property type="match status" value="1"/>
</dbReference>
<dbReference type="EC" id="2.1.1.33" evidence="2"/>
<keyword evidence="6" id="KW-0819">tRNA processing</keyword>
<evidence type="ECO:0000256" key="2">
    <source>
        <dbReference type="ARBA" id="ARBA00011977"/>
    </source>
</evidence>
<dbReference type="OrthoDB" id="47276at2759"/>
<keyword evidence="5" id="KW-0949">S-adenosyl-L-methionine</keyword>
<keyword evidence="4" id="KW-0808">Transferase</keyword>
<feature type="non-terminal residue" evidence="7">
    <location>
        <position position="1"/>
    </location>
</feature>
<dbReference type="EMBL" id="KZ308723">
    <property type="protein sequence ID" value="KAG8233502.1"/>
    <property type="molecule type" value="Genomic_DNA"/>
</dbReference>
<organism evidence="7 8">
    <name type="scientific">Ladona fulva</name>
    <name type="common">Scarce chaser dragonfly</name>
    <name type="synonym">Libellula fulva</name>
    <dbReference type="NCBI Taxonomy" id="123851"/>
    <lineage>
        <taxon>Eukaryota</taxon>
        <taxon>Metazoa</taxon>
        <taxon>Ecdysozoa</taxon>
        <taxon>Arthropoda</taxon>
        <taxon>Hexapoda</taxon>
        <taxon>Insecta</taxon>
        <taxon>Pterygota</taxon>
        <taxon>Palaeoptera</taxon>
        <taxon>Odonata</taxon>
        <taxon>Epiprocta</taxon>
        <taxon>Anisoptera</taxon>
        <taxon>Libelluloidea</taxon>
        <taxon>Libellulidae</taxon>
        <taxon>Ladona</taxon>
    </lineage>
</organism>
<evidence type="ECO:0000256" key="1">
    <source>
        <dbReference type="ARBA" id="ARBA00000142"/>
    </source>
</evidence>
<dbReference type="GO" id="GO:0008176">
    <property type="term" value="F:tRNA (guanine(46)-N7)-methyltransferase activity"/>
    <property type="evidence" value="ECO:0007669"/>
    <property type="project" value="UniProtKB-EC"/>
</dbReference>
<dbReference type="Proteomes" id="UP000792457">
    <property type="component" value="Unassembled WGS sequence"/>
</dbReference>
<sequence>GFVYTVTDVKELHEWMVMHFVTHPLFERCSEDDMKSDPIVTHLYDSSEEGKKVTRNRGDKFLAVFRRIEGPPLPN</sequence>
<name>A0A8K0KFG3_LADFU</name>
<reference evidence="7" key="2">
    <citation type="submission" date="2017-10" db="EMBL/GenBank/DDBJ databases">
        <title>Ladona fulva Genome sequencing and assembly.</title>
        <authorList>
            <person name="Murali S."/>
            <person name="Richards S."/>
            <person name="Bandaranaike D."/>
            <person name="Bellair M."/>
            <person name="Blankenburg K."/>
            <person name="Chao H."/>
            <person name="Dinh H."/>
            <person name="Doddapaneni H."/>
            <person name="Dugan-Rocha S."/>
            <person name="Elkadiri S."/>
            <person name="Gnanaolivu R."/>
            <person name="Hernandez B."/>
            <person name="Skinner E."/>
            <person name="Javaid M."/>
            <person name="Lee S."/>
            <person name="Li M."/>
            <person name="Ming W."/>
            <person name="Munidasa M."/>
            <person name="Muniz J."/>
            <person name="Nguyen L."/>
            <person name="Hughes D."/>
            <person name="Osuji N."/>
            <person name="Pu L.-L."/>
            <person name="Puazo M."/>
            <person name="Qu C."/>
            <person name="Quiroz J."/>
            <person name="Raj R."/>
            <person name="Weissenberger G."/>
            <person name="Xin Y."/>
            <person name="Zou X."/>
            <person name="Han Y."/>
            <person name="Worley K."/>
            <person name="Muzny D."/>
            <person name="Gibbs R."/>
        </authorList>
    </citation>
    <scope>NUCLEOTIDE SEQUENCE</scope>
    <source>
        <strain evidence="7">Sampled in the wild</strain>
    </source>
</reference>
<dbReference type="InterPro" id="IPR029063">
    <property type="entry name" value="SAM-dependent_MTases_sf"/>
</dbReference>
<reference evidence="7" key="1">
    <citation type="submission" date="2013-04" db="EMBL/GenBank/DDBJ databases">
        <authorList>
            <person name="Qu J."/>
            <person name="Murali S.C."/>
            <person name="Bandaranaike D."/>
            <person name="Bellair M."/>
            <person name="Blankenburg K."/>
            <person name="Chao H."/>
            <person name="Dinh H."/>
            <person name="Doddapaneni H."/>
            <person name="Downs B."/>
            <person name="Dugan-Rocha S."/>
            <person name="Elkadiri S."/>
            <person name="Gnanaolivu R.D."/>
            <person name="Hernandez B."/>
            <person name="Javaid M."/>
            <person name="Jayaseelan J.C."/>
            <person name="Lee S."/>
            <person name="Li M."/>
            <person name="Ming W."/>
            <person name="Munidasa M."/>
            <person name="Muniz J."/>
            <person name="Nguyen L."/>
            <person name="Ongeri F."/>
            <person name="Osuji N."/>
            <person name="Pu L.-L."/>
            <person name="Puazo M."/>
            <person name="Qu C."/>
            <person name="Quiroz J."/>
            <person name="Raj R."/>
            <person name="Weissenberger G."/>
            <person name="Xin Y."/>
            <person name="Zou X."/>
            <person name="Han Y."/>
            <person name="Richards S."/>
            <person name="Worley K."/>
            <person name="Muzny D."/>
            <person name="Gibbs R."/>
        </authorList>
    </citation>
    <scope>NUCLEOTIDE SEQUENCE</scope>
    <source>
        <strain evidence="7">Sampled in the wild</strain>
    </source>
</reference>
<evidence type="ECO:0000256" key="3">
    <source>
        <dbReference type="ARBA" id="ARBA00022603"/>
    </source>
</evidence>
<evidence type="ECO:0000313" key="7">
    <source>
        <dbReference type="EMBL" id="KAG8233502.1"/>
    </source>
</evidence>
<dbReference type="AlphaFoldDB" id="A0A8K0KFG3"/>
<dbReference type="PANTHER" id="PTHR23417:SF16">
    <property type="entry name" value="TRNA (GUANINE-N(7)-)-METHYLTRANSFERASE"/>
    <property type="match status" value="1"/>
</dbReference>
<keyword evidence="8" id="KW-1185">Reference proteome</keyword>
<gene>
    <name evidence="7" type="ORF">J437_LFUL011663</name>
</gene>
<dbReference type="Gene3D" id="3.40.50.150">
    <property type="entry name" value="Vaccinia Virus protein VP39"/>
    <property type="match status" value="1"/>
</dbReference>
<dbReference type="PROSITE" id="PS51625">
    <property type="entry name" value="SAM_MT_TRMB"/>
    <property type="match status" value="1"/>
</dbReference>
<evidence type="ECO:0000313" key="8">
    <source>
        <dbReference type="Proteomes" id="UP000792457"/>
    </source>
</evidence>
<dbReference type="PANTHER" id="PTHR23417">
    <property type="entry name" value="3-DEOXY-D-MANNO-OCTULOSONIC-ACID TRANSFERASE/TRNA GUANINE-N 7 - -METHYLTRANSFERASE"/>
    <property type="match status" value="1"/>
</dbReference>
<dbReference type="InterPro" id="IPR003358">
    <property type="entry name" value="tRNA_(Gua-N-7)_MeTrfase_Trmb"/>
</dbReference>
<keyword evidence="3" id="KW-0489">Methyltransferase</keyword>
<protein>
    <recommendedName>
        <fullName evidence="2">tRNA (guanine(46)-N(7))-methyltransferase</fullName>
        <ecNumber evidence="2">2.1.1.33</ecNumber>
    </recommendedName>
</protein>
<comment type="catalytic activity">
    <reaction evidence="1">
        <text>guanosine(46) in tRNA + S-adenosyl-L-methionine = N(7)-methylguanosine(46) in tRNA + S-adenosyl-L-homocysteine</text>
        <dbReference type="Rhea" id="RHEA:42708"/>
        <dbReference type="Rhea" id="RHEA-COMP:10188"/>
        <dbReference type="Rhea" id="RHEA-COMP:10189"/>
        <dbReference type="ChEBI" id="CHEBI:57856"/>
        <dbReference type="ChEBI" id="CHEBI:59789"/>
        <dbReference type="ChEBI" id="CHEBI:74269"/>
        <dbReference type="ChEBI" id="CHEBI:74480"/>
        <dbReference type="EC" id="2.1.1.33"/>
    </reaction>
</comment>
<evidence type="ECO:0000256" key="4">
    <source>
        <dbReference type="ARBA" id="ARBA00022679"/>
    </source>
</evidence>
<proteinExistence type="predicted"/>
<evidence type="ECO:0000256" key="5">
    <source>
        <dbReference type="ARBA" id="ARBA00022691"/>
    </source>
</evidence>
<comment type="caution">
    <text evidence="7">The sequence shown here is derived from an EMBL/GenBank/DDBJ whole genome shotgun (WGS) entry which is preliminary data.</text>
</comment>
<accession>A0A8K0KFG3</accession>
<evidence type="ECO:0000256" key="6">
    <source>
        <dbReference type="ARBA" id="ARBA00022694"/>
    </source>
</evidence>
<dbReference type="GO" id="GO:0043527">
    <property type="term" value="C:tRNA methyltransferase complex"/>
    <property type="evidence" value="ECO:0007669"/>
    <property type="project" value="TreeGrafter"/>
</dbReference>